<keyword evidence="1" id="KW-0472">Membrane</keyword>
<dbReference type="HOGENOM" id="CLU_1082126_0_0_1"/>
<dbReference type="Proteomes" id="UP000001072">
    <property type="component" value="Unassembled WGS sequence"/>
</dbReference>
<keyword evidence="1" id="KW-0812">Transmembrane</keyword>
<keyword evidence="1" id="KW-1133">Transmembrane helix</keyword>
<proteinExistence type="predicted"/>
<reference evidence="3" key="1">
    <citation type="journal article" date="2011" name="Proc. Natl. Acad. Sci. U.S.A.">
        <title>Obligate biotrophy features unraveled by the genomic analysis of rust fungi.</title>
        <authorList>
            <person name="Duplessis S."/>
            <person name="Cuomo C.A."/>
            <person name="Lin Y.-C."/>
            <person name="Aerts A."/>
            <person name="Tisserant E."/>
            <person name="Veneault-Fourrey C."/>
            <person name="Joly D.L."/>
            <person name="Hacquard S."/>
            <person name="Amselem J."/>
            <person name="Cantarel B.L."/>
            <person name="Chiu R."/>
            <person name="Coutinho P.M."/>
            <person name="Feau N."/>
            <person name="Field M."/>
            <person name="Frey P."/>
            <person name="Gelhaye E."/>
            <person name="Goldberg J."/>
            <person name="Grabherr M.G."/>
            <person name="Kodira C.D."/>
            <person name="Kohler A."/>
            <person name="Kuees U."/>
            <person name="Lindquist E.A."/>
            <person name="Lucas S.M."/>
            <person name="Mago R."/>
            <person name="Mauceli E."/>
            <person name="Morin E."/>
            <person name="Murat C."/>
            <person name="Pangilinan J.L."/>
            <person name="Park R."/>
            <person name="Pearson M."/>
            <person name="Quesneville H."/>
            <person name="Rouhier N."/>
            <person name="Sakthikumar S."/>
            <person name="Salamov A.A."/>
            <person name="Schmutz J."/>
            <person name="Selles B."/>
            <person name="Shapiro H."/>
            <person name="Tanguay P."/>
            <person name="Tuskan G.A."/>
            <person name="Henrissat B."/>
            <person name="Van de Peer Y."/>
            <person name="Rouze P."/>
            <person name="Ellis J.G."/>
            <person name="Dodds P.N."/>
            <person name="Schein J.E."/>
            <person name="Zhong S."/>
            <person name="Hamelin R.C."/>
            <person name="Grigoriev I.V."/>
            <person name="Szabo L.J."/>
            <person name="Martin F."/>
        </authorList>
    </citation>
    <scope>NUCLEOTIDE SEQUENCE [LARGE SCALE GENOMIC DNA]</scope>
    <source>
        <strain evidence="3">98AG31 / pathotype 3-4-7</strain>
    </source>
</reference>
<gene>
    <name evidence="2" type="ORF">MELLADRAFT_71569</name>
</gene>
<dbReference type="AlphaFoldDB" id="F4RHZ3"/>
<accession>F4RHZ3</accession>
<dbReference type="EMBL" id="GL883102">
    <property type="protein sequence ID" value="EGG07908.1"/>
    <property type="molecule type" value="Genomic_DNA"/>
</dbReference>
<evidence type="ECO:0000313" key="2">
    <source>
        <dbReference type="EMBL" id="EGG07908.1"/>
    </source>
</evidence>
<dbReference type="OrthoDB" id="4664297at2759"/>
<protein>
    <submittedName>
        <fullName evidence="2">Uncharacterized protein</fullName>
    </submittedName>
</protein>
<dbReference type="VEuPathDB" id="FungiDB:MELLADRAFT_71569"/>
<keyword evidence="3" id="KW-1185">Reference proteome</keyword>
<name>F4RHZ3_MELLP</name>
<sequence length="257" mass="30073">MDQKIIRNPMNTFTPYGRLRFIYDYFLQDQVSKKDSSLILKGLLQDFLKRPIRTIFLEGFAILKMTIGLSFLITSGFLFRFLPNDFKANETLSIRRRSDSKVKKDQMMSSVGIVKEDEQTELLQSNPLDEEERKDDDIDGFNDQETFKLRFKTAFTSSIGFGLIIKKALIQETLHQKKNNKDDEIFKCVRDLIKFKVDEEVVESSLEFERIKTDEESDDKLVYLVHLNLEQFAQTHLVEVGESDWLIEIEVVNSFTL</sequence>
<dbReference type="KEGG" id="mlr:MELLADRAFT_71569"/>
<dbReference type="GeneID" id="18931862"/>
<organism evidence="3">
    <name type="scientific">Melampsora larici-populina (strain 98AG31 / pathotype 3-4-7)</name>
    <name type="common">Poplar leaf rust fungus</name>
    <dbReference type="NCBI Taxonomy" id="747676"/>
    <lineage>
        <taxon>Eukaryota</taxon>
        <taxon>Fungi</taxon>
        <taxon>Dikarya</taxon>
        <taxon>Basidiomycota</taxon>
        <taxon>Pucciniomycotina</taxon>
        <taxon>Pucciniomycetes</taxon>
        <taxon>Pucciniales</taxon>
        <taxon>Melampsoraceae</taxon>
        <taxon>Melampsora</taxon>
    </lineage>
</organism>
<evidence type="ECO:0000256" key="1">
    <source>
        <dbReference type="SAM" id="Phobius"/>
    </source>
</evidence>
<evidence type="ECO:0000313" key="3">
    <source>
        <dbReference type="Proteomes" id="UP000001072"/>
    </source>
</evidence>
<dbReference type="RefSeq" id="XP_007408673.1">
    <property type="nucleotide sequence ID" value="XM_007408611.1"/>
</dbReference>
<feature type="transmembrane region" description="Helical" evidence="1">
    <location>
        <begin position="55"/>
        <end position="79"/>
    </location>
</feature>
<dbReference type="InParanoid" id="F4RHZ3"/>